<dbReference type="Pfam" id="PF13151">
    <property type="entry name" value="DUF3990"/>
    <property type="match status" value="1"/>
</dbReference>
<organism evidence="1">
    <name type="scientific">termite gut metagenome</name>
    <dbReference type="NCBI Taxonomy" id="433724"/>
    <lineage>
        <taxon>unclassified sequences</taxon>
        <taxon>metagenomes</taxon>
        <taxon>organismal metagenomes</taxon>
    </lineage>
</organism>
<dbReference type="InterPro" id="IPR025051">
    <property type="entry name" value="DUF3990"/>
</dbReference>
<protein>
    <submittedName>
        <fullName evidence="1">Uncharacterized protein</fullName>
    </submittedName>
</protein>
<evidence type="ECO:0000313" key="1">
    <source>
        <dbReference type="EMBL" id="KAA6350376.1"/>
    </source>
</evidence>
<accession>A0A5J4SVY2</accession>
<proteinExistence type="predicted"/>
<dbReference type="EMBL" id="SNRY01000029">
    <property type="protein sequence ID" value="KAA6350376.1"/>
    <property type="molecule type" value="Genomic_DNA"/>
</dbReference>
<gene>
    <name evidence="1" type="ORF">EZS27_002221</name>
</gene>
<comment type="caution">
    <text evidence="1">The sequence shown here is derived from an EMBL/GenBank/DDBJ whole genome shotgun (WGS) entry which is preliminary data.</text>
</comment>
<name>A0A5J4SVY2_9ZZZZ</name>
<reference evidence="1" key="1">
    <citation type="submission" date="2019-03" db="EMBL/GenBank/DDBJ databases">
        <title>Single cell metagenomics reveals metabolic interactions within the superorganism composed of flagellate Streblomastix strix and complex community of Bacteroidetes bacteria on its surface.</title>
        <authorList>
            <person name="Treitli S.C."/>
            <person name="Kolisko M."/>
            <person name="Husnik F."/>
            <person name="Keeling P."/>
            <person name="Hampl V."/>
        </authorList>
    </citation>
    <scope>NUCLEOTIDE SEQUENCE</scope>
    <source>
        <strain evidence="1">STM</strain>
    </source>
</reference>
<dbReference type="AlphaFoldDB" id="A0A5J4SVY2"/>
<sequence length="100" mass="11501">MDDAVLQSKIYKIKFFEGATKEWLDFVISNRKGKDTEIYDFVMGTVANDSLYATLLLFEQGVLTVEATIEQLKTHTLFDQLSFHTEEAIQAIRYIKSTEV</sequence>